<name>A0AA40FZB3_9HYME</name>
<protein>
    <submittedName>
        <fullName evidence="1">Uncharacterized protein</fullName>
    </submittedName>
</protein>
<comment type="caution">
    <text evidence="1">The sequence shown here is derived from an EMBL/GenBank/DDBJ whole genome shotgun (WGS) entry which is preliminary data.</text>
</comment>
<gene>
    <name evidence="1" type="ORF">K0M31_003502</name>
</gene>
<evidence type="ECO:0000313" key="2">
    <source>
        <dbReference type="Proteomes" id="UP001177670"/>
    </source>
</evidence>
<reference evidence="1" key="1">
    <citation type="submission" date="2021-10" db="EMBL/GenBank/DDBJ databases">
        <title>Melipona bicolor Genome sequencing and assembly.</title>
        <authorList>
            <person name="Araujo N.S."/>
            <person name="Arias M.C."/>
        </authorList>
    </citation>
    <scope>NUCLEOTIDE SEQUENCE</scope>
    <source>
        <strain evidence="1">USP_2M_L1-L4_2017</strain>
        <tissue evidence="1">Whole body</tissue>
    </source>
</reference>
<dbReference type="AlphaFoldDB" id="A0AA40FZB3"/>
<evidence type="ECO:0000313" key="1">
    <source>
        <dbReference type="EMBL" id="KAK1128009.1"/>
    </source>
</evidence>
<proteinExistence type="predicted"/>
<organism evidence="1 2">
    <name type="scientific">Melipona bicolor</name>
    <dbReference type="NCBI Taxonomy" id="60889"/>
    <lineage>
        <taxon>Eukaryota</taxon>
        <taxon>Metazoa</taxon>
        <taxon>Ecdysozoa</taxon>
        <taxon>Arthropoda</taxon>
        <taxon>Hexapoda</taxon>
        <taxon>Insecta</taxon>
        <taxon>Pterygota</taxon>
        <taxon>Neoptera</taxon>
        <taxon>Endopterygota</taxon>
        <taxon>Hymenoptera</taxon>
        <taxon>Apocrita</taxon>
        <taxon>Aculeata</taxon>
        <taxon>Apoidea</taxon>
        <taxon>Anthophila</taxon>
        <taxon>Apidae</taxon>
        <taxon>Melipona</taxon>
    </lineage>
</organism>
<accession>A0AA40FZB3</accession>
<sequence>MAQSEIVADTYDPIKNFAVLSGKTEPEKTLEKSYFFAAAKNPPSPQKSFDVPQVGLLKSVSRSESR</sequence>
<dbReference type="Proteomes" id="UP001177670">
    <property type="component" value="Unassembled WGS sequence"/>
</dbReference>
<keyword evidence="2" id="KW-1185">Reference proteome</keyword>
<dbReference type="EMBL" id="JAHYIQ010000011">
    <property type="protein sequence ID" value="KAK1128009.1"/>
    <property type="molecule type" value="Genomic_DNA"/>
</dbReference>